<reference evidence="2 3" key="1">
    <citation type="submission" date="2017-04" db="EMBL/GenBank/DDBJ databases">
        <authorList>
            <person name="Afonso C.L."/>
            <person name="Miller P.J."/>
            <person name="Scott M.A."/>
            <person name="Spackman E."/>
            <person name="Goraichik I."/>
            <person name="Dimitrov K.M."/>
            <person name="Suarez D.L."/>
            <person name="Swayne D.E."/>
        </authorList>
    </citation>
    <scope>NUCLEOTIDE SEQUENCE [LARGE SCALE GENOMIC DNA]</scope>
    <source>
        <strain evidence="2 3">DSM 23236</strain>
    </source>
</reference>
<proteinExistence type="predicted"/>
<gene>
    <name evidence="2" type="ORF">SAMN02745857_03416</name>
</gene>
<dbReference type="RefSeq" id="WP_084092369.1">
    <property type="nucleotide sequence ID" value="NZ_FWXD01000025.1"/>
</dbReference>
<dbReference type="SUPFAM" id="SSF51206">
    <property type="entry name" value="cAMP-binding domain-like"/>
    <property type="match status" value="1"/>
</dbReference>
<keyword evidence="3" id="KW-1185">Reference proteome</keyword>
<dbReference type="PANTHER" id="PTHR24567:SF74">
    <property type="entry name" value="HTH-TYPE TRANSCRIPTIONAL REGULATOR ARCR"/>
    <property type="match status" value="1"/>
</dbReference>
<evidence type="ECO:0000313" key="3">
    <source>
        <dbReference type="Proteomes" id="UP000192761"/>
    </source>
</evidence>
<name>A0A1W1XY65_9NEIS</name>
<accession>A0A1W1XY65</accession>
<dbReference type="PROSITE" id="PS50042">
    <property type="entry name" value="CNMP_BINDING_3"/>
    <property type="match status" value="1"/>
</dbReference>
<dbReference type="SMART" id="SM00100">
    <property type="entry name" value="cNMP"/>
    <property type="match status" value="1"/>
</dbReference>
<feature type="domain" description="Cyclic nucleotide-binding" evidence="1">
    <location>
        <begin position="32"/>
        <end position="134"/>
    </location>
</feature>
<dbReference type="PANTHER" id="PTHR24567">
    <property type="entry name" value="CRP FAMILY TRANSCRIPTIONAL REGULATORY PROTEIN"/>
    <property type="match status" value="1"/>
</dbReference>
<dbReference type="GO" id="GO:0003700">
    <property type="term" value="F:DNA-binding transcription factor activity"/>
    <property type="evidence" value="ECO:0007669"/>
    <property type="project" value="TreeGrafter"/>
</dbReference>
<dbReference type="Proteomes" id="UP000192761">
    <property type="component" value="Unassembled WGS sequence"/>
</dbReference>
<dbReference type="STRING" id="1121001.SAMN02745857_03416"/>
<dbReference type="AlphaFoldDB" id="A0A1W1XY65"/>
<dbReference type="EMBL" id="FWXD01000025">
    <property type="protein sequence ID" value="SMC28797.1"/>
    <property type="molecule type" value="Genomic_DNA"/>
</dbReference>
<dbReference type="Pfam" id="PF00027">
    <property type="entry name" value="cNMP_binding"/>
    <property type="match status" value="1"/>
</dbReference>
<evidence type="ECO:0000259" key="1">
    <source>
        <dbReference type="PROSITE" id="PS50042"/>
    </source>
</evidence>
<dbReference type="CDD" id="cd00038">
    <property type="entry name" value="CAP_ED"/>
    <property type="match status" value="1"/>
</dbReference>
<dbReference type="OrthoDB" id="8589195at2"/>
<dbReference type="InterPro" id="IPR014710">
    <property type="entry name" value="RmlC-like_jellyroll"/>
</dbReference>
<dbReference type="InterPro" id="IPR018488">
    <property type="entry name" value="cNMP-bd_CS"/>
</dbReference>
<dbReference type="InterPro" id="IPR050397">
    <property type="entry name" value="Env_Response_Regulators"/>
</dbReference>
<dbReference type="GO" id="GO:0005829">
    <property type="term" value="C:cytosol"/>
    <property type="evidence" value="ECO:0007669"/>
    <property type="project" value="TreeGrafter"/>
</dbReference>
<organism evidence="2 3">
    <name type="scientific">Andreprevotia lacus DSM 23236</name>
    <dbReference type="NCBI Taxonomy" id="1121001"/>
    <lineage>
        <taxon>Bacteria</taxon>
        <taxon>Pseudomonadati</taxon>
        <taxon>Pseudomonadota</taxon>
        <taxon>Betaproteobacteria</taxon>
        <taxon>Neisseriales</taxon>
        <taxon>Chitinibacteraceae</taxon>
        <taxon>Andreprevotia</taxon>
    </lineage>
</organism>
<dbReference type="InterPro" id="IPR000595">
    <property type="entry name" value="cNMP-bd_dom"/>
</dbReference>
<dbReference type="InterPro" id="IPR018490">
    <property type="entry name" value="cNMP-bd_dom_sf"/>
</dbReference>
<dbReference type="Gene3D" id="2.60.120.10">
    <property type="entry name" value="Jelly Rolls"/>
    <property type="match status" value="1"/>
</dbReference>
<protein>
    <submittedName>
        <fullName evidence="2">Cyclic nucleotide-binding domain-containing protein</fullName>
    </submittedName>
</protein>
<sequence length="168" mass="18757">MPYDRSLDHRELAGLGTAYKDVIRDHLIAIPLTEELDGDEMTTLIGFVRAYRIPGDEVLFNEGDAAGYLGIVISGRMRVTKRNLAGEARELYVMGPGKVFGEMAILDQEPRSATLTTLEPTLIAVLSRDNFYRLCSERAGLGVKLLLKISRVLSQRLRRMSGQFVDKI</sequence>
<dbReference type="PROSITE" id="PS00889">
    <property type="entry name" value="CNMP_BINDING_2"/>
    <property type="match status" value="1"/>
</dbReference>
<evidence type="ECO:0000313" key="2">
    <source>
        <dbReference type="EMBL" id="SMC28797.1"/>
    </source>
</evidence>